<dbReference type="NCBIfam" id="NF005914">
    <property type="entry name" value="PRK07907.1"/>
    <property type="match status" value="1"/>
</dbReference>
<gene>
    <name evidence="5" type="ORF">GCM10025789_05650</name>
</gene>
<sequence length="449" mass="47080">MSLHDRVNHVLPSVLTDLERLIAIPSISSLPEHDDDVLTAAEAVAELLRGAGCPDVQFLEAGGKPAVYGHFPAPEGQPTVLLYAHYDVQPIGDPDAWTTPAFSATERNGRLYARGSADDKAGFAVHLAALRAFDGRPPVGVKVFVEGEEEIGSPSMKQLLDRFPEELAADVFVIADSMNWTVGQPALTTTLRGLIDAVVTVSTLESGVHSGQWGGLAPDALTTLCRVLATLHDDEGNVAIEGLAVDPEPAVDYDDDAQLRAEAGILDGVRWIGEGKASARMWTKPACSVLAIDATPVKDASNTLIPSARAKVSVRLAPGDDPVAAERALREHLARHTPWGAHIDIQSERGGAGSRTTLDDERAQAAVAAITEAFGVAPVETGIGGSIPIVGEFAGRNDGALVLVTAVVDPTSRMHGIDESLDLGDFAKAALAETLLLQNLSAGHPSVST</sequence>
<dbReference type="PANTHER" id="PTHR43270">
    <property type="entry name" value="BETA-ALA-HIS DIPEPTIDASE"/>
    <property type="match status" value="1"/>
</dbReference>
<dbReference type="Pfam" id="PF01546">
    <property type="entry name" value="Peptidase_M20"/>
    <property type="match status" value="1"/>
</dbReference>
<keyword evidence="2" id="KW-0479">Metal-binding</keyword>
<dbReference type="SUPFAM" id="SSF53187">
    <property type="entry name" value="Zn-dependent exopeptidases"/>
    <property type="match status" value="1"/>
</dbReference>
<dbReference type="Pfam" id="PF07687">
    <property type="entry name" value="M20_dimer"/>
    <property type="match status" value="1"/>
</dbReference>
<name>A0ABP9F2Z0_9ACTN</name>
<dbReference type="Gene3D" id="3.40.630.10">
    <property type="entry name" value="Zn peptidases"/>
    <property type="match status" value="1"/>
</dbReference>
<accession>A0ABP9F2Z0</accession>
<dbReference type="Gene3D" id="3.30.70.360">
    <property type="match status" value="1"/>
</dbReference>
<evidence type="ECO:0000256" key="2">
    <source>
        <dbReference type="ARBA" id="ARBA00022723"/>
    </source>
</evidence>
<dbReference type="InterPro" id="IPR002933">
    <property type="entry name" value="Peptidase_M20"/>
</dbReference>
<evidence type="ECO:0000256" key="3">
    <source>
        <dbReference type="ARBA" id="ARBA00022801"/>
    </source>
</evidence>
<dbReference type="PANTHER" id="PTHR43270:SF12">
    <property type="entry name" value="SUCCINYL-DIAMINOPIMELATE DESUCCINYLASE"/>
    <property type="match status" value="1"/>
</dbReference>
<reference evidence="6" key="1">
    <citation type="journal article" date="2019" name="Int. J. Syst. Evol. Microbiol.">
        <title>The Global Catalogue of Microorganisms (GCM) 10K type strain sequencing project: providing services to taxonomists for standard genome sequencing and annotation.</title>
        <authorList>
            <consortium name="The Broad Institute Genomics Platform"/>
            <consortium name="The Broad Institute Genome Sequencing Center for Infectious Disease"/>
            <person name="Wu L."/>
            <person name="Ma J."/>
        </authorList>
    </citation>
    <scope>NUCLEOTIDE SEQUENCE [LARGE SCALE GENOMIC DNA]</scope>
    <source>
        <strain evidence="6">JCM 19125</strain>
    </source>
</reference>
<dbReference type="RefSeq" id="WP_345578669.1">
    <property type="nucleotide sequence ID" value="NZ_BAABLV010000008.1"/>
</dbReference>
<dbReference type="EMBL" id="BAABLV010000008">
    <property type="protein sequence ID" value="GAA4891595.1"/>
    <property type="molecule type" value="Genomic_DNA"/>
</dbReference>
<evidence type="ECO:0000256" key="1">
    <source>
        <dbReference type="ARBA" id="ARBA00022670"/>
    </source>
</evidence>
<evidence type="ECO:0000313" key="6">
    <source>
        <dbReference type="Proteomes" id="UP001501521"/>
    </source>
</evidence>
<evidence type="ECO:0000259" key="4">
    <source>
        <dbReference type="Pfam" id="PF07687"/>
    </source>
</evidence>
<proteinExistence type="predicted"/>
<evidence type="ECO:0000313" key="5">
    <source>
        <dbReference type="EMBL" id="GAA4891595.1"/>
    </source>
</evidence>
<comment type="caution">
    <text evidence="5">The sequence shown here is derived from an EMBL/GenBank/DDBJ whole genome shotgun (WGS) entry which is preliminary data.</text>
</comment>
<feature type="domain" description="Peptidase M20 dimerisation" evidence="4">
    <location>
        <begin position="190"/>
        <end position="339"/>
    </location>
</feature>
<organism evidence="5 6">
    <name type="scientific">Tessaracoccus lubricantis</name>
    <dbReference type="NCBI Taxonomy" id="545543"/>
    <lineage>
        <taxon>Bacteria</taxon>
        <taxon>Bacillati</taxon>
        <taxon>Actinomycetota</taxon>
        <taxon>Actinomycetes</taxon>
        <taxon>Propionibacteriales</taxon>
        <taxon>Propionibacteriaceae</taxon>
        <taxon>Tessaracoccus</taxon>
    </lineage>
</organism>
<keyword evidence="6" id="KW-1185">Reference proteome</keyword>
<dbReference type="InterPro" id="IPR011650">
    <property type="entry name" value="Peptidase_M20_dimer"/>
</dbReference>
<dbReference type="InterPro" id="IPR051458">
    <property type="entry name" value="Cyt/Met_Dipeptidase"/>
</dbReference>
<dbReference type="Proteomes" id="UP001501521">
    <property type="component" value="Unassembled WGS sequence"/>
</dbReference>
<protein>
    <submittedName>
        <fullName evidence="5">M20/M25/M40 family metallo-hydrolase</fullName>
    </submittedName>
</protein>
<keyword evidence="1" id="KW-0645">Protease</keyword>
<keyword evidence="3" id="KW-0378">Hydrolase</keyword>